<dbReference type="GO" id="GO:0055085">
    <property type="term" value="P:transmembrane transport"/>
    <property type="evidence" value="ECO:0007669"/>
    <property type="project" value="InterPro"/>
</dbReference>
<evidence type="ECO:0000256" key="10">
    <source>
        <dbReference type="ARBA" id="ARBA00022989"/>
    </source>
</evidence>
<keyword evidence="6" id="KW-0997">Cell inner membrane</keyword>
<evidence type="ECO:0000256" key="3">
    <source>
        <dbReference type="ARBA" id="ARBA00008034"/>
    </source>
</evidence>
<dbReference type="PANTHER" id="PTHR30477">
    <property type="entry name" value="ABC-TRANSPORTER METAL-BINDING PROTEIN"/>
    <property type="match status" value="1"/>
</dbReference>
<evidence type="ECO:0000313" key="15">
    <source>
        <dbReference type="EMBL" id="KKL52366.1"/>
    </source>
</evidence>
<dbReference type="GO" id="GO:0010043">
    <property type="term" value="P:response to zinc ion"/>
    <property type="evidence" value="ECO:0007669"/>
    <property type="project" value="TreeGrafter"/>
</dbReference>
<feature type="transmembrane region" description="Helical" evidence="14">
    <location>
        <begin position="6"/>
        <end position="28"/>
    </location>
</feature>
<keyword evidence="5" id="KW-1003">Cell membrane</keyword>
<keyword evidence="11" id="KW-0406">Ion transport</keyword>
<name>A0A0F9DF31_9ZZZZ</name>
<dbReference type="InterPro" id="IPR001626">
    <property type="entry name" value="ABC_TroCD"/>
</dbReference>
<comment type="subcellular location">
    <subcellularLocation>
        <location evidence="2">Cell inner membrane</location>
        <topology evidence="2">Multi-pass membrane protein</topology>
    </subcellularLocation>
</comment>
<evidence type="ECO:0000256" key="12">
    <source>
        <dbReference type="ARBA" id="ARBA00023136"/>
    </source>
</evidence>
<evidence type="ECO:0000256" key="1">
    <source>
        <dbReference type="ARBA" id="ARBA00002313"/>
    </source>
</evidence>
<dbReference type="SUPFAM" id="SSF81345">
    <property type="entry name" value="ABC transporter involved in vitamin B12 uptake, BtuC"/>
    <property type="match status" value="1"/>
</dbReference>
<keyword evidence="12 14" id="KW-0472">Membrane</keyword>
<keyword evidence="8" id="KW-0862">Zinc</keyword>
<dbReference type="Gene3D" id="1.10.3470.10">
    <property type="entry name" value="ABC transporter involved in vitamin B12 uptake, BtuC"/>
    <property type="match status" value="1"/>
</dbReference>
<evidence type="ECO:0000256" key="2">
    <source>
        <dbReference type="ARBA" id="ARBA00004429"/>
    </source>
</evidence>
<accession>A0A0F9DF31</accession>
<proteinExistence type="inferred from homology"/>
<reference evidence="15" key="1">
    <citation type="journal article" date="2015" name="Nature">
        <title>Complex archaea that bridge the gap between prokaryotes and eukaryotes.</title>
        <authorList>
            <person name="Spang A."/>
            <person name="Saw J.H."/>
            <person name="Jorgensen S.L."/>
            <person name="Zaremba-Niedzwiedzka K."/>
            <person name="Martijn J."/>
            <person name="Lind A.E."/>
            <person name="van Eijk R."/>
            <person name="Schleper C."/>
            <person name="Guy L."/>
            <person name="Ettema T.J."/>
        </authorList>
    </citation>
    <scope>NUCLEOTIDE SEQUENCE</scope>
</reference>
<dbReference type="FunFam" id="1.10.3470.10:FF:000002">
    <property type="entry name" value="Zinc ABC transporter permease subunit ZnuB"/>
    <property type="match status" value="1"/>
</dbReference>
<feature type="transmembrane region" description="Helical" evidence="14">
    <location>
        <begin position="48"/>
        <end position="73"/>
    </location>
</feature>
<dbReference type="GO" id="GO:0006829">
    <property type="term" value="P:zinc ion transport"/>
    <property type="evidence" value="ECO:0007669"/>
    <property type="project" value="UniProtKB-KW"/>
</dbReference>
<gene>
    <name evidence="15" type="ORF">LCGC14_2286180</name>
</gene>
<dbReference type="Pfam" id="PF00950">
    <property type="entry name" value="ABC-3"/>
    <property type="match status" value="1"/>
</dbReference>
<comment type="caution">
    <text evidence="15">The sequence shown here is derived from an EMBL/GenBank/DDBJ whole genome shotgun (WGS) entry which is preliminary data.</text>
</comment>
<feature type="transmembrane region" description="Helical" evidence="14">
    <location>
        <begin position="241"/>
        <end position="257"/>
    </location>
</feature>
<dbReference type="NCBIfam" id="NF007089">
    <property type="entry name" value="PRK09543.1"/>
    <property type="match status" value="1"/>
</dbReference>
<dbReference type="AlphaFoldDB" id="A0A0F9DF31"/>
<comment type="function">
    <text evidence="1">Involved in the high-affinity zinc uptake transport system.</text>
</comment>
<protein>
    <recommendedName>
        <fullName evidence="13">High-affinity zinc uptake system membrane protein ZnuB</fullName>
    </recommendedName>
</protein>
<feature type="transmembrane region" description="Helical" evidence="14">
    <location>
        <begin position="171"/>
        <end position="201"/>
    </location>
</feature>
<keyword evidence="7 14" id="KW-0812">Transmembrane</keyword>
<evidence type="ECO:0000256" key="8">
    <source>
        <dbReference type="ARBA" id="ARBA00022833"/>
    </source>
</evidence>
<evidence type="ECO:0000256" key="7">
    <source>
        <dbReference type="ARBA" id="ARBA00022692"/>
    </source>
</evidence>
<evidence type="ECO:0000256" key="5">
    <source>
        <dbReference type="ARBA" id="ARBA00022475"/>
    </source>
</evidence>
<feature type="transmembrane region" description="Helical" evidence="14">
    <location>
        <begin position="213"/>
        <end position="235"/>
    </location>
</feature>
<keyword evidence="9" id="KW-0864">Zinc transport</keyword>
<feature type="transmembrane region" description="Helical" evidence="14">
    <location>
        <begin position="115"/>
        <end position="142"/>
    </location>
</feature>
<evidence type="ECO:0000256" key="4">
    <source>
        <dbReference type="ARBA" id="ARBA00022448"/>
    </source>
</evidence>
<keyword evidence="10 14" id="KW-1133">Transmembrane helix</keyword>
<organism evidence="15">
    <name type="scientific">marine sediment metagenome</name>
    <dbReference type="NCBI Taxonomy" id="412755"/>
    <lineage>
        <taxon>unclassified sequences</taxon>
        <taxon>metagenomes</taxon>
        <taxon>ecological metagenomes</taxon>
    </lineage>
</organism>
<comment type="similarity">
    <text evidence="3">Belongs to the ABC-3 integral membrane protein family.</text>
</comment>
<dbReference type="InterPro" id="IPR037294">
    <property type="entry name" value="ABC_BtuC-like"/>
</dbReference>
<evidence type="ECO:0000256" key="6">
    <source>
        <dbReference type="ARBA" id="ARBA00022519"/>
    </source>
</evidence>
<evidence type="ECO:0000256" key="11">
    <source>
        <dbReference type="ARBA" id="ARBA00023065"/>
    </source>
</evidence>
<feature type="transmembrane region" description="Helical" evidence="14">
    <location>
        <begin position="85"/>
        <end position="103"/>
    </location>
</feature>
<evidence type="ECO:0000256" key="13">
    <source>
        <dbReference type="ARBA" id="ARBA00040080"/>
    </source>
</evidence>
<dbReference type="GO" id="GO:0043190">
    <property type="term" value="C:ATP-binding cassette (ABC) transporter complex"/>
    <property type="evidence" value="ECO:0007669"/>
    <property type="project" value="InterPro"/>
</dbReference>
<evidence type="ECO:0000256" key="14">
    <source>
        <dbReference type="SAM" id="Phobius"/>
    </source>
</evidence>
<dbReference type="EMBL" id="LAZR01031919">
    <property type="protein sequence ID" value="KKL52366.1"/>
    <property type="molecule type" value="Genomic_DNA"/>
</dbReference>
<sequence length="259" mass="27350">MIDVLLYAMLAGLGVAAVTGPLGSFIVWRRMAYFGDTLAHSSILGVALALFLSISPTLSVIVICLVLALVLVVLQQQQTLASDTLLGILSHTSLAIGLVAMALMPEVKVDLLSLLFGDLLTVNINDVITINAISIVAILLLLKLWKPLLAMTIHEELAKVEGVPVNAVRTAFMLIIALEIAIAMKVVGVLLITALLVIPAATARRFSKTPEQMAALASFIGCLAVILGLCTSWFIDTPAGPSIVLCAGVLFLISLMNKN</sequence>
<dbReference type="PANTHER" id="PTHR30477:SF23">
    <property type="entry name" value="HIGH-AFFINITY ZINC UPTAKE SYSTEM MEMBRANE PROTEIN ZNUB"/>
    <property type="match status" value="1"/>
</dbReference>
<evidence type="ECO:0000256" key="9">
    <source>
        <dbReference type="ARBA" id="ARBA00022906"/>
    </source>
</evidence>
<keyword evidence="4" id="KW-0813">Transport</keyword>